<evidence type="ECO:0000313" key="1">
    <source>
        <dbReference type="EMBL" id="CAD7223555.1"/>
    </source>
</evidence>
<sequence>MTHIHICQLLLFGDMTRFPSHFVRTKTSLFLIFSLGLCHSVLTAPSDFRYQLNIPHGESSVYHYTEGDAYATSLVYSPDLDLASSHYSSYRPASHSSITFGSPSPYAQPSYQPEPYSYKPEPYSYRPEPRPYSYNPEPYAPGPRTYEGVSASHRVEKFVPGFRPSEQKVAIDYFRYPVNKAPQAYVYDAEQYQQDRYPTRIAKPEKIFRGDLPHVPKYNPRDKIDAPNAQYSPGGVVGVSNEIFEDLAQAFKRLSRSRRRSIRF</sequence>
<reference evidence="1" key="1">
    <citation type="submission" date="2020-11" db="EMBL/GenBank/DDBJ databases">
        <authorList>
            <person name="Tran Van P."/>
        </authorList>
    </citation>
    <scope>NUCLEOTIDE SEQUENCE</scope>
</reference>
<organism evidence="1">
    <name type="scientific">Cyprideis torosa</name>
    <dbReference type="NCBI Taxonomy" id="163714"/>
    <lineage>
        <taxon>Eukaryota</taxon>
        <taxon>Metazoa</taxon>
        <taxon>Ecdysozoa</taxon>
        <taxon>Arthropoda</taxon>
        <taxon>Crustacea</taxon>
        <taxon>Oligostraca</taxon>
        <taxon>Ostracoda</taxon>
        <taxon>Podocopa</taxon>
        <taxon>Podocopida</taxon>
        <taxon>Cytherocopina</taxon>
        <taxon>Cytheroidea</taxon>
        <taxon>Cytherideidae</taxon>
        <taxon>Cyprideis</taxon>
    </lineage>
</organism>
<accession>A0A7R8ZGK9</accession>
<name>A0A7R8ZGK9_9CRUS</name>
<protein>
    <submittedName>
        <fullName evidence="1">Uncharacterized protein</fullName>
    </submittedName>
</protein>
<dbReference type="EMBL" id="OB660221">
    <property type="protein sequence ID" value="CAD7223555.1"/>
    <property type="molecule type" value="Genomic_DNA"/>
</dbReference>
<proteinExistence type="predicted"/>
<gene>
    <name evidence="1" type="ORF">CTOB1V02_LOCUS1537</name>
</gene>
<dbReference type="AlphaFoldDB" id="A0A7R8ZGK9"/>